<keyword evidence="4" id="KW-1003">Cell membrane</keyword>
<proteinExistence type="inferred from homology"/>
<feature type="transmembrane region" description="Helical" evidence="8">
    <location>
        <begin position="105"/>
        <end position="127"/>
    </location>
</feature>
<feature type="transmembrane region" description="Helical" evidence="8">
    <location>
        <begin position="268"/>
        <end position="293"/>
    </location>
</feature>
<comment type="caution">
    <text evidence="10">The sequence shown here is derived from an EMBL/GenBank/DDBJ whole genome shotgun (WGS) entry which is preliminary data.</text>
</comment>
<feature type="transmembrane region" description="Helical" evidence="8">
    <location>
        <begin position="139"/>
        <end position="160"/>
    </location>
</feature>
<dbReference type="InterPro" id="IPR004638">
    <property type="entry name" value="EmrB-like"/>
</dbReference>
<dbReference type="Gene3D" id="1.20.1250.20">
    <property type="entry name" value="MFS general substrate transporter like domains"/>
    <property type="match status" value="1"/>
</dbReference>
<evidence type="ECO:0000256" key="7">
    <source>
        <dbReference type="ARBA" id="ARBA00023136"/>
    </source>
</evidence>
<dbReference type="Pfam" id="PF07690">
    <property type="entry name" value="MFS_1"/>
    <property type="match status" value="1"/>
</dbReference>
<sequence length="510" mass="55172">MTIAADILKVRPIIVACAMMATIMQALDTTIANVALPYMQGSLSATQDQINWVLTSYIVAAAIMTAPVGWITNRFGRKNVFMVCVAGFTLASMLCGIASTLNLMVFYRLLQGVFGAALVPLSQSVMMDIYPPEQRGSAMAMWGMGVMLGPILGPTLGGWLTETYNWRWVFFVNLPFGLLTFLGFLWVLPKTEAQQGLKFDWFGFGMLALAIGAFQMMLDRGEQLNWFDSSEIVTETVIAGLAFYLYMVHTATAEKPFISPSLLLNRNLAAGLVTMFVVGIVLLASLALLTPYLQNLMGYPVLTAGLVLGPRGIGTMVAMMIAGRLVQKIDPRLVMLAGFALTAFPLWQMSGYTPDVSASSLIWTGVIQGLGLGFLFIPIQTIAFSTIEPHQRTDAAALISLVRNIGSAVGISVVTFLLTRNSSELHAELGASINPFRASIQMLAGTPLDPSTDLGRQIVDGMVNREAAIIAYADDFRLMMFIALAATPLLLFMKRPPKAQPGEASHAALD</sequence>
<feature type="transmembrane region" description="Helical" evidence="8">
    <location>
        <begin position="12"/>
        <end position="38"/>
    </location>
</feature>
<feature type="transmembrane region" description="Helical" evidence="8">
    <location>
        <begin position="476"/>
        <end position="493"/>
    </location>
</feature>
<comment type="similarity">
    <text evidence="2">Belongs to the major facilitator superfamily. EmrB family.</text>
</comment>
<feature type="transmembrane region" description="Helical" evidence="8">
    <location>
        <begin position="50"/>
        <end position="72"/>
    </location>
</feature>
<dbReference type="InterPro" id="IPR036259">
    <property type="entry name" value="MFS_trans_sf"/>
</dbReference>
<evidence type="ECO:0000313" key="10">
    <source>
        <dbReference type="EMBL" id="MFC5068405.1"/>
    </source>
</evidence>
<feature type="transmembrane region" description="Helical" evidence="8">
    <location>
        <begin position="299"/>
        <end position="321"/>
    </location>
</feature>
<dbReference type="PANTHER" id="PTHR42718">
    <property type="entry name" value="MAJOR FACILITATOR SUPERFAMILY MULTIDRUG TRANSPORTER MFSC"/>
    <property type="match status" value="1"/>
</dbReference>
<evidence type="ECO:0000256" key="6">
    <source>
        <dbReference type="ARBA" id="ARBA00022989"/>
    </source>
</evidence>
<evidence type="ECO:0000256" key="1">
    <source>
        <dbReference type="ARBA" id="ARBA00004651"/>
    </source>
</evidence>
<protein>
    <submittedName>
        <fullName evidence="10">DHA2 family efflux MFS transporter permease subunit</fullName>
    </submittedName>
</protein>
<evidence type="ECO:0000256" key="8">
    <source>
        <dbReference type="SAM" id="Phobius"/>
    </source>
</evidence>
<dbReference type="RefSeq" id="WP_114955693.1">
    <property type="nucleotide sequence ID" value="NZ_JBHSJF010000006.1"/>
</dbReference>
<keyword evidence="11" id="KW-1185">Reference proteome</keyword>
<keyword evidence="6 8" id="KW-1133">Transmembrane helix</keyword>
<dbReference type="PRINTS" id="PR01036">
    <property type="entry name" value="TCRTETB"/>
</dbReference>
<keyword evidence="5 8" id="KW-0812">Transmembrane</keyword>
<dbReference type="EMBL" id="JBHSJF010000006">
    <property type="protein sequence ID" value="MFC5068405.1"/>
    <property type="molecule type" value="Genomic_DNA"/>
</dbReference>
<dbReference type="PROSITE" id="PS50850">
    <property type="entry name" value="MFS"/>
    <property type="match status" value="1"/>
</dbReference>
<feature type="transmembrane region" description="Helical" evidence="8">
    <location>
        <begin position="333"/>
        <end position="349"/>
    </location>
</feature>
<dbReference type="PANTHER" id="PTHR42718:SF9">
    <property type="entry name" value="MAJOR FACILITATOR SUPERFAMILY MULTIDRUG TRANSPORTER MFSC"/>
    <property type="match status" value="1"/>
</dbReference>
<name>A0ABV9YZZ6_9HYPH</name>
<evidence type="ECO:0000313" key="11">
    <source>
        <dbReference type="Proteomes" id="UP001595796"/>
    </source>
</evidence>
<comment type="subcellular location">
    <subcellularLocation>
        <location evidence="1">Cell membrane</location>
        <topology evidence="1">Multi-pass membrane protein</topology>
    </subcellularLocation>
</comment>
<dbReference type="NCBIfam" id="TIGR00711">
    <property type="entry name" value="efflux_EmrB"/>
    <property type="match status" value="1"/>
</dbReference>
<gene>
    <name evidence="10" type="ORF">ACFPFW_10310</name>
</gene>
<dbReference type="InterPro" id="IPR011701">
    <property type="entry name" value="MFS"/>
</dbReference>
<keyword evidence="7 8" id="KW-0472">Membrane</keyword>
<dbReference type="InterPro" id="IPR020846">
    <property type="entry name" value="MFS_dom"/>
</dbReference>
<organism evidence="10 11">
    <name type="scientific">Flaviflagellibacter deserti</name>
    <dbReference type="NCBI Taxonomy" id="2267266"/>
    <lineage>
        <taxon>Bacteria</taxon>
        <taxon>Pseudomonadati</taxon>
        <taxon>Pseudomonadota</taxon>
        <taxon>Alphaproteobacteria</taxon>
        <taxon>Hyphomicrobiales</taxon>
        <taxon>Flaviflagellibacter</taxon>
    </lineage>
</organism>
<reference evidence="11" key="1">
    <citation type="journal article" date="2019" name="Int. J. Syst. Evol. Microbiol.">
        <title>The Global Catalogue of Microorganisms (GCM) 10K type strain sequencing project: providing services to taxonomists for standard genome sequencing and annotation.</title>
        <authorList>
            <consortium name="The Broad Institute Genomics Platform"/>
            <consortium name="The Broad Institute Genome Sequencing Center for Infectious Disease"/>
            <person name="Wu L."/>
            <person name="Ma J."/>
        </authorList>
    </citation>
    <scope>NUCLEOTIDE SEQUENCE [LARGE SCALE GENOMIC DNA]</scope>
    <source>
        <strain evidence="11">CGMCC 1.16444</strain>
    </source>
</reference>
<feature type="transmembrane region" description="Helical" evidence="8">
    <location>
        <begin position="79"/>
        <end position="99"/>
    </location>
</feature>
<evidence type="ECO:0000256" key="4">
    <source>
        <dbReference type="ARBA" id="ARBA00022475"/>
    </source>
</evidence>
<feature type="transmembrane region" description="Helical" evidence="8">
    <location>
        <begin position="166"/>
        <end position="187"/>
    </location>
</feature>
<dbReference type="Proteomes" id="UP001595796">
    <property type="component" value="Unassembled WGS sequence"/>
</dbReference>
<feature type="transmembrane region" description="Helical" evidence="8">
    <location>
        <begin position="396"/>
        <end position="418"/>
    </location>
</feature>
<dbReference type="Gene3D" id="1.20.1720.10">
    <property type="entry name" value="Multidrug resistance protein D"/>
    <property type="match status" value="1"/>
</dbReference>
<feature type="domain" description="Major facilitator superfamily (MFS) profile" evidence="9">
    <location>
        <begin position="14"/>
        <end position="498"/>
    </location>
</feature>
<evidence type="ECO:0000256" key="2">
    <source>
        <dbReference type="ARBA" id="ARBA00008537"/>
    </source>
</evidence>
<dbReference type="CDD" id="cd17503">
    <property type="entry name" value="MFS_LmrB_MDR_like"/>
    <property type="match status" value="1"/>
</dbReference>
<evidence type="ECO:0000256" key="3">
    <source>
        <dbReference type="ARBA" id="ARBA00022448"/>
    </source>
</evidence>
<feature type="transmembrane region" description="Helical" evidence="8">
    <location>
        <begin position="199"/>
        <end position="218"/>
    </location>
</feature>
<feature type="transmembrane region" description="Helical" evidence="8">
    <location>
        <begin position="230"/>
        <end position="247"/>
    </location>
</feature>
<accession>A0ABV9YZZ6</accession>
<dbReference type="SUPFAM" id="SSF103473">
    <property type="entry name" value="MFS general substrate transporter"/>
    <property type="match status" value="1"/>
</dbReference>
<feature type="transmembrane region" description="Helical" evidence="8">
    <location>
        <begin position="361"/>
        <end position="384"/>
    </location>
</feature>
<evidence type="ECO:0000256" key="5">
    <source>
        <dbReference type="ARBA" id="ARBA00022692"/>
    </source>
</evidence>
<evidence type="ECO:0000259" key="9">
    <source>
        <dbReference type="PROSITE" id="PS50850"/>
    </source>
</evidence>
<keyword evidence="3" id="KW-0813">Transport</keyword>